<sequence>MNGLEWGTVPAWFSAVLTGGSLLLGFYILLRDRRKEERNEALKVVTWTERGADDEGSFIRIHVRNTADRPILYVNALYSKGDGSGEIRSLPAAVPWVPKDEEIALDVPRYQDGRRTLALGLSFQDADGFRWVKDISSHDVYRQTRYRRSDPSVRLLFTSFGTYRLYWQRKRDLRRA</sequence>
<name>A0A940XWJ2_9ACTN</name>
<comment type="caution">
    <text evidence="2">The sequence shown here is derived from an EMBL/GenBank/DDBJ whole genome shotgun (WGS) entry which is preliminary data.</text>
</comment>
<feature type="transmembrane region" description="Helical" evidence="1">
    <location>
        <begin position="12"/>
        <end position="30"/>
    </location>
</feature>
<keyword evidence="1" id="KW-0812">Transmembrane</keyword>
<keyword evidence="1" id="KW-0472">Membrane</keyword>
<evidence type="ECO:0000313" key="3">
    <source>
        <dbReference type="Proteomes" id="UP000677875"/>
    </source>
</evidence>
<organism evidence="2 3">
    <name type="scientific">Streptomyces tagetis</name>
    <dbReference type="NCBI Taxonomy" id="2820809"/>
    <lineage>
        <taxon>Bacteria</taxon>
        <taxon>Bacillati</taxon>
        <taxon>Actinomycetota</taxon>
        <taxon>Actinomycetes</taxon>
        <taxon>Kitasatosporales</taxon>
        <taxon>Streptomycetaceae</taxon>
        <taxon>Streptomyces</taxon>
    </lineage>
</organism>
<reference evidence="2" key="1">
    <citation type="submission" date="2021-04" db="EMBL/GenBank/DDBJ databases">
        <title>Genome seq and assembly of Streptomyces sp. RG38.</title>
        <authorList>
            <person name="Chhetri G."/>
        </authorList>
    </citation>
    <scope>NUCLEOTIDE SEQUENCE</scope>
    <source>
        <strain evidence="2">RG38</strain>
    </source>
</reference>
<keyword evidence="1" id="KW-1133">Transmembrane helix</keyword>
<evidence type="ECO:0000256" key="1">
    <source>
        <dbReference type="SAM" id="Phobius"/>
    </source>
</evidence>
<accession>A0A940XWJ2</accession>
<gene>
    <name evidence="2" type="ORF">J5Y05_30815</name>
</gene>
<dbReference type="AlphaFoldDB" id="A0A940XWJ2"/>
<dbReference type="Proteomes" id="UP000677875">
    <property type="component" value="Unassembled WGS sequence"/>
</dbReference>
<evidence type="ECO:0000313" key="2">
    <source>
        <dbReference type="EMBL" id="MBQ0830843.1"/>
    </source>
</evidence>
<keyword evidence="3" id="KW-1185">Reference proteome</keyword>
<proteinExistence type="predicted"/>
<dbReference type="EMBL" id="JAGPNL010000013">
    <property type="protein sequence ID" value="MBQ0830843.1"/>
    <property type="molecule type" value="Genomic_DNA"/>
</dbReference>
<dbReference type="RefSeq" id="WP_210876604.1">
    <property type="nucleotide sequence ID" value="NZ_JAGPNL010000013.1"/>
</dbReference>
<protein>
    <submittedName>
        <fullName evidence="2">Uncharacterized protein</fullName>
    </submittedName>
</protein>